<keyword evidence="1" id="KW-0802">TPR repeat</keyword>
<sequence length="725" mass="83061">MANPTIKDSILIHRNVGESLQLLRKRMTDLSITDYIQDVEEIENDYRIMCNSLSHNMRDPRGEIVYNQLLRRTYRLYANVRLAFIVKKRLPFIHCTNVAKRFDISGETVAKSLENYVQDTAMASLSLGDTPNTSVARVNAMHQHYMDELFSSLLVASQWSDDKKQFYSELLISPMVDQDDTLLIVSALTMALLNVFDVNKWLTLVNVCLSSTIERVKQRALVGVMLTLPHSENLLFVEINEAIKTICKSADMRREIGELQLQLLLCMQTEEDNAEIQRDIMPTLMKNNKFRMTRDGIVESDDDSLNDILDSGSVDKNMAEMEEKMKKMMAMRDSGSDIYFGGFSHMKRFSFFYQLSNWFAPFSFDNPDVASVVRGTDGELIHKAISHGPFCDSDKYSFVFALSSVIDKLPAGVKEVVASGKDIADSAMAMDTESAAYIRRMYLQDLYRFFKLHPERKDFANPFEYKDDDVAAFFVANELFDGLLGEELIVVERHLFKSKKYDVVVKLVSRLIAKGVASADEKYICALACQRLGRNEDAYKLLLSLQDCKYDITRVQKSLADVLFALGHYVDAAKYYKMCLEREPENRRLVLCHSLALVNSGNVKDGLVDLFRLDYENDNDVDVKRIIAWGYLVNCKPNDAERVYDWIVNSDRAIDSDWLNCGYVKFILSKTAEAVRCFQRFVEQNEATGQRELLKRELANDWKILSKNGVKDYEAHLIVDIVMTK</sequence>
<dbReference type="PROSITE" id="PS50005">
    <property type="entry name" value="TPR"/>
    <property type="match status" value="1"/>
</dbReference>
<dbReference type="EMBL" id="AFZZ01000100">
    <property type="protein sequence ID" value="EHJ41108.1"/>
    <property type="molecule type" value="Genomic_DNA"/>
</dbReference>
<dbReference type="Proteomes" id="UP000004407">
    <property type="component" value="Unassembled WGS sequence"/>
</dbReference>
<dbReference type="SMART" id="SM00028">
    <property type="entry name" value="TPR"/>
    <property type="match status" value="2"/>
</dbReference>
<evidence type="ECO:0000313" key="2">
    <source>
        <dbReference type="EMBL" id="EHJ41108.1"/>
    </source>
</evidence>
<dbReference type="Gene3D" id="1.25.40.10">
    <property type="entry name" value="Tetratricopeptide repeat domain"/>
    <property type="match status" value="1"/>
</dbReference>
<reference evidence="2 3" key="1">
    <citation type="submission" date="2011-08" db="EMBL/GenBank/DDBJ databases">
        <authorList>
            <person name="Weinstock G."/>
            <person name="Sodergren E."/>
            <person name="Clifton S."/>
            <person name="Fulton L."/>
            <person name="Fulton B."/>
            <person name="Courtney L."/>
            <person name="Fronick C."/>
            <person name="Harrison M."/>
            <person name="Strong C."/>
            <person name="Farmer C."/>
            <person name="Delahaunty K."/>
            <person name="Markovic C."/>
            <person name="Hall O."/>
            <person name="Minx P."/>
            <person name="Tomlinson C."/>
            <person name="Mitreva M."/>
            <person name="Hou S."/>
            <person name="Chen J."/>
            <person name="Wollam A."/>
            <person name="Pepin K.H."/>
            <person name="Johnson M."/>
            <person name="Bhonagiri V."/>
            <person name="Zhang X."/>
            <person name="Suruliraj S."/>
            <person name="Warren W."/>
            <person name="Chinwalla A."/>
            <person name="Mardis E.R."/>
            <person name="Wilson R.K."/>
        </authorList>
    </citation>
    <scope>NUCLEOTIDE SEQUENCE [LARGE SCALE GENOMIC DNA]</scope>
    <source>
        <strain evidence="2 3">DSM 18206</strain>
    </source>
</reference>
<organism evidence="2 3">
    <name type="scientific">Leyella stercorea DSM 18206</name>
    <dbReference type="NCBI Taxonomy" id="1002367"/>
    <lineage>
        <taxon>Bacteria</taxon>
        <taxon>Pseudomonadati</taxon>
        <taxon>Bacteroidota</taxon>
        <taxon>Bacteroidia</taxon>
        <taxon>Bacteroidales</taxon>
        <taxon>Prevotellaceae</taxon>
        <taxon>Leyella</taxon>
    </lineage>
</organism>
<name>G6AWU8_9BACT</name>
<dbReference type="eggNOG" id="COG0457">
    <property type="taxonomic scope" value="Bacteria"/>
</dbReference>
<evidence type="ECO:0000256" key="1">
    <source>
        <dbReference type="PROSITE-ProRule" id="PRU00339"/>
    </source>
</evidence>
<evidence type="ECO:0000313" key="3">
    <source>
        <dbReference type="Proteomes" id="UP000004407"/>
    </source>
</evidence>
<dbReference type="PATRIC" id="fig|1002367.3.peg.885"/>
<feature type="repeat" description="TPR" evidence="1">
    <location>
        <begin position="553"/>
        <end position="586"/>
    </location>
</feature>
<protein>
    <submittedName>
        <fullName evidence="2">Tetratricopeptide repeat protein</fullName>
    </submittedName>
</protein>
<accession>G6AWU8</accession>
<dbReference type="InterPro" id="IPR011990">
    <property type="entry name" value="TPR-like_helical_dom_sf"/>
</dbReference>
<dbReference type="HOGENOM" id="CLU_022117_0_0_10"/>
<dbReference type="SUPFAM" id="SSF48452">
    <property type="entry name" value="TPR-like"/>
    <property type="match status" value="1"/>
</dbReference>
<comment type="caution">
    <text evidence="2">The sequence shown here is derived from an EMBL/GenBank/DDBJ whole genome shotgun (WGS) entry which is preliminary data.</text>
</comment>
<dbReference type="RefSeq" id="WP_007898855.1">
    <property type="nucleotide sequence ID" value="NZ_JH379406.1"/>
</dbReference>
<dbReference type="InterPro" id="IPR019734">
    <property type="entry name" value="TPR_rpt"/>
</dbReference>
<dbReference type="GeneID" id="78336839"/>
<dbReference type="AlphaFoldDB" id="G6AWU8"/>
<gene>
    <name evidence="2" type="ORF">HMPREF0673_01098</name>
</gene>
<proteinExistence type="predicted"/>